<proteinExistence type="predicted"/>
<protein>
    <submittedName>
        <fullName evidence="1">Regulatory protein, luxR family</fullName>
    </submittedName>
</protein>
<evidence type="ECO:0000313" key="2">
    <source>
        <dbReference type="Proteomes" id="UP000199345"/>
    </source>
</evidence>
<dbReference type="EMBL" id="FOIA01000043">
    <property type="protein sequence ID" value="SET60701.1"/>
    <property type="molecule type" value="Genomic_DNA"/>
</dbReference>
<name>A0A1I0FQQ0_9PROT</name>
<organism evidence="1 2">
    <name type="scientific">Nitrosomonas marina</name>
    <dbReference type="NCBI Taxonomy" id="917"/>
    <lineage>
        <taxon>Bacteria</taxon>
        <taxon>Pseudomonadati</taxon>
        <taxon>Pseudomonadota</taxon>
        <taxon>Betaproteobacteria</taxon>
        <taxon>Nitrosomonadales</taxon>
        <taxon>Nitrosomonadaceae</taxon>
        <taxon>Nitrosomonas</taxon>
    </lineage>
</organism>
<reference evidence="2" key="1">
    <citation type="submission" date="2016-10" db="EMBL/GenBank/DDBJ databases">
        <authorList>
            <person name="Varghese N."/>
            <person name="Submissions S."/>
        </authorList>
    </citation>
    <scope>NUCLEOTIDE SEQUENCE [LARGE SCALE GENOMIC DNA]</scope>
    <source>
        <strain evidence="2">Nm71</strain>
    </source>
</reference>
<dbReference type="GO" id="GO:0006355">
    <property type="term" value="P:regulation of DNA-templated transcription"/>
    <property type="evidence" value="ECO:0007669"/>
    <property type="project" value="InterPro"/>
</dbReference>
<dbReference type="InterPro" id="IPR016032">
    <property type="entry name" value="Sig_transdc_resp-reg_C-effctor"/>
</dbReference>
<dbReference type="Proteomes" id="UP000199345">
    <property type="component" value="Unassembled WGS sequence"/>
</dbReference>
<accession>A0A1I0FQQ0</accession>
<keyword evidence="2" id="KW-1185">Reference proteome</keyword>
<dbReference type="AlphaFoldDB" id="A0A1I0FQQ0"/>
<dbReference type="RefSeq" id="WP_090661572.1">
    <property type="nucleotide sequence ID" value="NZ_FOIA01000043.1"/>
</dbReference>
<sequence>MVISSLCHIDHFLRPILNTLNNTEKTFLQKLAQGKSLIQISHELGKSEKYLDRVMLRIRQKLSGVSADEPPKINRNQVLYYAGLLNFFDRE</sequence>
<gene>
    <name evidence="1" type="ORF">SAMN05216326_1431</name>
</gene>
<dbReference type="GO" id="GO:0003677">
    <property type="term" value="F:DNA binding"/>
    <property type="evidence" value="ECO:0007669"/>
    <property type="project" value="InterPro"/>
</dbReference>
<dbReference type="SUPFAM" id="SSF46894">
    <property type="entry name" value="C-terminal effector domain of the bipartite response regulators"/>
    <property type="match status" value="1"/>
</dbReference>
<evidence type="ECO:0000313" key="1">
    <source>
        <dbReference type="EMBL" id="SET60701.1"/>
    </source>
</evidence>